<evidence type="ECO:0000256" key="1">
    <source>
        <dbReference type="SAM" id="MobiDB-lite"/>
    </source>
</evidence>
<dbReference type="GeneID" id="20037094"/>
<proteinExistence type="predicted"/>
<dbReference type="PANTHER" id="PTHR23092">
    <property type="entry name" value="POLY(A) RNA POLYMERASE"/>
    <property type="match status" value="1"/>
</dbReference>
<feature type="compositionally biased region" description="Polar residues" evidence="1">
    <location>
        <begin position="211"/>
        <end position="231"/>
    </location>
</feature>
<dbReference type="GO" id="GO:0003729">
    <property type="term" value="F:mRNA binding"/>
    <property type="evidence" value="ECO:0007669"/>
    <property type="project" value="TreeGrafter"/>
</dbReference>
<evidence type="ECO:0000313" key="3">
    <source>
        <dbReference type="EMBL" id="EUD67635.1"/>
    </source>
</evidence>
<evidence type="ECO:0000313" key="4">
    <source>
        <dbReference type="Proteomes" id="UP000030640"/>
    </source>
</evidence>
<name>W7A7N4_9APIC</name>
<evidence type="ECO:0000259" key="2">
    <source>
        <dbReference type="Pfam" id="PF22600"/>
    </source>
</evidence>
<feature type="compositionally biased region" description="Basic and acidic residues" evidence="1">
    <location>
        <begin position="308"/>
        <end position="327"/>
    </location>
</feature>
<dbReference type="RefSeq" id="XP_008815645.1">
    <property type="nucleotide sequence ID" value="XM_008817423.1"/>
</dbReference>
<dbReference type="OrthoDB" id="273917at2759"/>
<protein>
    <recommendedName>
        <fullName evidence="2">Poly(A) RNA polymerase mitochondrial-like central palm domain-containing protein</fullName>
    </recommendedName>
</protein>
<dbReference type="Gene3D" id="3.30.460.10">
    <property type="entry name" value="Beta Polymerase, domain 2"/>
    <property type="match status" value="1"/>
</dbReference>
<dbReference type="AlphaFoldDB" id="W7A7N4"/>
<feature type="compositionally biased region" description="Low complexity" evidence="1">
    <location>
        <begin position="232"/>
        <end position="245"/>
    </location>
</feature>
<feature type="compositionally biased region" description="Basic residues" evidence="1">
    <location>
        <begin position="32"/>
        <end position="41"/>
    </location>
</feature>
<feature type="region of interest" description="Disordered" evidence="1">
    <location>
        <begin position="32"/>
        <end position="121"/>
    </location>
</feature>
<dbReference type="GO" id="GO:0043634">
    <property type="term" value="P:polyadenylation-dependent ncRNA catabolic process"/>
    <property type="evidence" value="ECO:0007669"/>
    <property type="project" value="TreeGrafter"/>
</dbReference>
<keyword evidence="4" id="KW-1185">Reference proteome</keyword>
<dbReference type="Pfam" id="PF22600">
    <property type="entry name" value="MTPAP-like_central"/>
    <property type="match status" value="1"/>
</dbReference>
<dbReference type="PANTHER" id="PTHR23092:SF15">
    <property type="entry name" value="INACTIVE NON-CANONICAL POLY(A) RNA POLYMERASE PROTEIN TRF4-2-RELATED"/>
    <property type="match status" value="1"/>
</dbReference>
<organism evidence="3 4">
    <name type="scientific">Plasmodium inui San Antonio 1</name>
    <dbReference type="NCBI Taxonomy" id="1237626"/>
    <lineage>
        <taxon>Eukaryota</taxon>
        <taxon>Sar</taxon>
        <taxon>Alveolata</taxon>
        <taxon>Apicomplexa</taxon>
        <taxon>Aconoidasida</taxon>
        <taxon>Haemosporida</taxon>
        <taxon>Plasmodiidae</taxon>
        <taxon>Plasmodium</taxon>
        <taxon>Plasmodium (Plasmodium)</taxon>
    </lineage>
</organism>
<dbReference type="EMBL" id="KI965465">
    <property type="protein sequence ID" value="EUD67635.1"/>
    <property type="molecule type" value="Genomic_DNA"/>
</dbReference>
<feature type="domain" description="Poly(A) RNA polymerase mitochondrial-like central palm" evidence="2">
    <location>
        <begin position="411"/>
        <end position="528"/>
    </location>
</feature>
<gene>
    <name evidence="3" type="ORF">C922_01820</name>
</gene>
<feature type="compositionally biased region" description="Basic and acidic residues" evidence="1">
    <location>
        <begin position="246"/>
        <end position="272"/>
    </location>
</feature>
<dbReference type="InterPro" id="IPR054708">
    <property type="entry name" value="MTPAP-like_central"/>
</dbReference>
<dbReference type="GO" id="GO:0031123">
    <property type="term" value="P:RNA 3'-end processing"/>
    <property type="evidence" value="ECO:0007669"/>
    <property type="project" value="TreeGrafter"/>
</dbReference>
<feature type="compositionally biased region" description="Basic and acidic residues" evidence="1">
    <location>
        <begin position="55"/>
        <end position="64"/>
    </location>
</feature>
<feature type="region of interest" description="Disordered" evidence="1">
    <location>
        <begin position="135"/>
        <end position="175"/>
    </location>
</feature>
<accession>W7A7N4</accession>
<dbReference type="GO" id="GO:0031499">
    <property type="term" value="C:TRAMP complex"/>
    <property type="evidence" value="ECO:0007669"/>
    <property type="project" value="TreeGrafter"/>
</dbReference>
<dbReference type="Gene3D" id="1.10.1410.10">
    <property type="match status" value="1"/>
</dbReference>
<dbReference type="GO" id="GO:1990817">
    <property type="term" value="F:poly(A) RNA polymerase activity"/>
    <property type="evidence" value="ECO:0007669"/>
    <property type="project" value="InterPro"/>
</dbReference>
<dbReference type="VEuPathDB" id="PlasmoDB:C922_01820"/>
<feature type="region of interest" description="Disordered" evidence="1">
    <location>
        <begin position="189"/>
        <end position="329"/>
    </location>
</feature>
<dbReference type="InterPro" id="IPR043519">
    <property type="entry name" value="NT_sf"/>
</dbReference>
<dbReference type="SUPFAM" id="SSF81301">
    <property type="entry name" value="Nucleotidyltransferase"/>
    <property type="match status" value="1"/>
</dbReference>
<dbReference type="InterPro" id="IPR045862">
    <property type="entry name" value="Trf4-like"/>
</dbReference>
<dbReference type="Proteomes" id="UP000030640">
    <property type="component" value="Unassembled WGS sequence"/>
</dbReference>
<feature type="compositionally biased region" description="Basic and acidic residues" evidence="1">
    <location>
        <begin position="98"/>
        <end position="108"/>
    </location>
</feature>
<dbReference type="CDD" id="cd05402">
    <property type="entry name" value="NT_PAP_TUTase"/>
    <property type="match status" value="1"/>
</dbReference>
<reference evidence="3 4" key="1">
    <citation type="submission" date="2013-02" db="EMBL/GenBank/DDBJ databases">
        <title>The Genome Sequence of Plasmodium inui San Antonio 1.</title>
        <authorList>
            <consortium name="The Broad Institute Genome Sequencing Platform"/>
            <consortium name="The Broad Institute Genome Sequencing Center for Infectious Disease"/>
            <person name="Neafsey D."/>
            <person name="Cheeseman I."/>
            <person name="Volkman S."/>
            <person name="Adams J."/>
            <person name="Walker B."/>
            <person name="Young S.K."/>
            <person name="Zeng Q."/>
            <person name="Gargeya S."/>
            <person name="Fitzgerald M."/>
            <person name="Haas B."/>
            <person name="Abouelleil A."/>
            <person name="Alvarado L."/>
            <person name="Arachchi H.M."/>
            <person name="Berlin A.M."/>
            <person name="Chapman S.B."/>
            <person name="Dewar J."/>
            <person name="Goldberg J."/>
            <person name="Griggs A."/>
            <person name="Gujja S."/>
            <person name="Hansen M."/>
            <person name="Howarth C."/>
            <person name="Imamovic A."/>
            <person name="Larimer J."/>
            <person name="McCowan C."/>
            <person name="Murphy C."/>
            <person name="Neiman D."/>
            <person name="Pearson M."/>
            <person name="Priest M."/>
            <person name="Roberts A."/>
            <person name="Saif S."/>
            <person name="Shea T."/>
            <person name="Sisk P."/>
            <person name="Sykes S."/>
            <person name="Wortman J."/>
            <person name="Nusbaum C."/>
            <person name="Birren B."/>
        </authorList>
    </citation>
    <scope>NUCLEOTIDE SEQUENCE [LARGE SCALE GENOMIC DNA]</scope>
    <source>
        <strain evidence="3 4">San Antonio 1</strain>
    </source>
</reference>
<dbReference type="SUPFAM" id="SSF81631">
    <property type="entry name" value="PAP/OAS1 substrate-binding domain"/>
    <property type="match status" value="1"/>
</dbReference>
<sequence>MDDFEYYFLPTEEESEQVKGAKLELHKVLKRNRERHSRVNKPMRASSNEISLLGGKEDASKGKMEASPPWTDGEKAHWRGMHPSTGSEGHSSKRRTSHKEDTRFKTGGEEQLPSEGRPVCYNLNENHHDSEVNAERRIQPGHSLGEATLGGDRQGKRRLNEDNIGRHGKKLKGGVAMTREISIELSSTGGKISTVGNDDHKTDTAMKWSATGGSAQSRSNSYRGTSEGNDQSDSLSSGRSSSTDYLSHDKGDKKGKMKVERHPRGGKGEKSARPARSVRSALGMASTTATAATAAMTAPTTTTSAVGREGKTSDGSRPRRIPEEPKRERKKYSGVMMLHKFKINYQSLTESEKKYYLYMMKKLRVRYDHERQIFYTDDTFTKCFTERVRQEKGKFNYLGYLEYACFYILEWLTPTREEKLLKQKSLIKLEVAVKSVFPKATMQPFGSFVTGLSIPGSDLDVCFLDIPLEDLDALLIISYALVKLDVVADIRLIKDARVKILKYTDKETGVQVDVCTNQLSSRQTTDFIKNKVEKYLYLRPLVILLKFFLNTRNLNETYIGGIGSFLLCCMVLHFLQLHPSTFNWTVFSNCYLVKLLLEFFSFYSIDYNVDFNCSVLRGLGHVMPRYMRREFERNNRLCFENPIDTSVDIGKNAYKIRYVFYLFSHQFCALASLIGALRGQAGEALLSVSSHCEAGGATGGKAGGKAGDTGGARLDRYAEGDKLNAAGSMFPLFFANFFNPDSIVFTKRLKAEFPNPQWNISHFNFSVTTEEKHKLLEMLRDDWASYFDRGLPPDSAALFAAFDRTFPFSLDLYNNAFRYAQ</sequence>
<dbReference type="GO" id="GO:0005730">
    <property type="term" value="C:nucleolus"/>
    <property type="evidence" value="ECO:0007669"/>
    <property type="project" value="TreeGrafter"/>
</dbReference>
<feature type="compositionally biased region" description="Low complexity" evidence="1">
    <location>
        <begin position="284"/>
        <end position="305"/>
    </location>
</feature>